<gene>
    <name evidence="1" type="ORF">ST47_g9778</name>
</gene>
<name>A0A162WKN3_DIDRA</name>
<dbReference type="Proteomes" id="UP000076837">
    <property type="component" value="Unassembled WGS sequence"/>
</dbReference>
<proteinExistence type="predicted"/>
<organism evidence="1 2">
    <name type="scientific">Didymella rabiei</name>
    <name type="common">Chickpea ascochyta blight fungus</name>
    <name type="synonym">Mycosphaerella rabiei</name>
    <dbReference type="NCBI Taxonomy" id="5454"/>
    <lineage>
        <taxon>Eukaryota</taxon>
        <taxon>Fungi</taxon>
        <taxon>Dikarya</taxon>
        <taxon>Ascomycota</taxon>
        <taxon>Pezizomycotina</taxon>
        <taxon>Dothideomycetes</taxon>
        <taxon>Pleosporomycetidae</taxon>
        <taxon>Pleosporales</taxon>
        <taxon>Pleosporineae</taxon>
        <taxon>Didymellaceae</taxon>
        <taxon>Ascochyta</taxon>
    </lineage>
</organism>
<accession>A0A162WKN3</accession>
<sequence length="209" mass="23474">MQQHPCRKDKTILQLIRADLEFVMHDSRLSMELPLVPWEEFDKVVEVVVHDQVHHIARLTRPQLPKLGELVQCINTPGLDVPEAAGQKRHGHFTRRGEVDLVKLAILRCFDTLVYARSVRATIQAITMRMPSFYQQAPSVLTRALRSTTFHEAAPLISALVANIFQSESLQHVLPRDDLSTGQAAFKSLDTLSESAEPRVSPKLTGAPE</sequence>
<protein>
    <submittedName>
        <fullName evidence="1">Uncharacterized protein</fullName>
    </submittedName>
</protein>
<keyword evidence="2" id="KW-1185">Reference proteome</keyword>
<dbReference type="AlphaFoldDB" id="A0A162WKN3"/>
<dbReference type="EMBL" id="JYNV01000302">
    <property type="protein sequence ID" value="KZM19086.1"/>
    <property type="molecule type" value="Genomic_DNA"/>
</dbReference>
<evidence type="ECO:0000313" key="2">
    <source>
        <dbReference type="Proteomes" id="UP000076837"/>
    </source>
</evidence>
<evidence type="ECO:0000313" key="1">
    <source>
        <dbReference type="EMBL" id="KZM19086.1"/>
    </source>
</evidence>
<reference evidence="1 2" key="1">
    <citation type="journal article" date="2016" name="Sci. Rep.">
        <title>Draft genome sequencing and secretome analysis of fungal phytopathogen Ascochyta rabiei provides insight into the necrotrophic effector repertoire.</title>
        <authorList>
            <person name="Verma S."/>
            <person name="Gazara R.K."/>
            <person name="Nizam S."/>
            <person name="Parween S."/>
            <person name="Chattopadhyay D."/>
            <person name="Verma P.K."/>
        </authorList>
    </citation>
    <scope>NUCLEOTIDE SEQUENCE [LARGE SCALE GENOMIC DNA]</scope>
    <source>
        <strain evidence="1 2">ArDII</strain>
    </source>
</reference>
<comment type="caution">
    <text evidence="1">The sequence shown here is derived from an EMBL/GenBank/DDBJ whole genome shotgun (WGS) entry which is preliminary data.</text>
</comment>